<protein>
    <submittedName>
        <fullName evidence="1">Uncharacterized protein</fullName>
    </submittedName>
</protein>
<reference evidence="1" key="1">
    <citation type="submission" date="2014-09" db="EMBL/GenBank/DDBJ databases">
        <authorList>
            <person name="Magalhaes I.L.F."/>
            <person name="Oliveira U."/>
            <person name="Santos F.R."/>
            <person name="Vidigal T.H.D.A."/>
            <person name="Brescovit A.D."/>
            <person name="Santos A.J."/>
        </authorList>
    </citation>
    <scope>NUCLEOTIDE SEQUENCE</scope>
    <source>
        <tissue evidence="1">Shoot tissue taken approximately 20 cm above the soil surface</tissue>
    </source>
</reference>
<reference evidence="1" key="2">
    <citation type="journal article" date="2015" name="Data Brief">
        <title>Shoot transcriptome of the giant reed, Arundo donax.</title>
        <authorList>
            <person name="Barrero R.A."/>
            <person name="Guerrero F.D."/>
            <person name="Moolhuijzen P."/>
            <person name="Goolsby J.A."/>
            <person name="Tidwell J."/>
            <person name="Bellgard S.E."/>
            <person name="Bellgard M.I."/>
        </authorList>
    </citation>
    <scope>NUCLEOTIDE SEQUENCE</scope>
    <source>
        <tissue evidence="1">Shoot tissue taken approximately 20 cm above the soil surface</tissue>
    </source>
</reference>
<accession>A0A0A9FZ94</accession>
<name>A0A0A9FZ94_ARUDO</name>
<organism evidence="1">
    <name type="scientific">Arundo donax</name>
    <name type="common">Giant reed</name>
    <name type="synonym">Donax arundinaceus</name>
    <dbReference type="NCBI Taxonomy" id="35708"/>
    <lineage>
        <taxon>Eukaryota</taxon>
        <taxon>Viridiplantae</taxon>
        <taxon>Streptophyta</taxon>
        <taxon>Embryophyta</taxon>
        <taxon>Tracheophyta</taxon>
        <taxon>Spermatophyta</taxon>
        <taxon>Magnoliopsida</taxon>
        <taxon>Liliopsida</taxon>
        <taxon>Poales</taxon>
        <taxon>Poaceae</taxon>
        <taxon>PACMAD clade</taxon>
        <taxon>Arundinoideae</taxon>
        <taxon>Arundineae</taxon>
        <taxon>Arundo</taxon>
    </lineage>
</organism>
<sequence length="35" mass="4143">MVIWRLVLPSFRVKILSTICKLIQSSWDAILKKQK</sequence>
<proteinExistence type="predicted"/>
<evidence type="ECO:0000313" key="1">
    <source>
        <dbReference type="EMBL" id="JAE16549.1"/>
    </source>
</evidence>
<dbReference type="EMBL" id="GBRH01181347">
    <property type="protein sequence ID" value="JAE16549.1"/>
    <property type="molecule type" value="Transcribed_RNA"/>
</dbReference>
<dbReference type="AlphaFoldDB" id="A0A0A9FZ94"/>